<keyword evidence="7" id="KW-1185">Reference proteome</keyword>
<keyword evidence="2 4" id="KW-0442">Lipid degradation</keyword>
<evidence type="ECO:0000256" key="3">
    <source>
        <dbReference type="ARBA" id="ARBA00023098"/>
    </source>
</evidence>
<evidence type="ECO:0000259" key="5">
    <source>
        <dbReference type="PROSITE" id="PS51635"/>
    </source>
</evidence>
<gene>
    <name evidence="6" type="ORF">SP90_01885</name>
</gene>
<dbReference type="RefSeq" id="WP_066851982.1">
    <property type="nucleotide sequence ID" value="NZ_JXMS01000002.1"/>
</dbReference>
<reference evidence="6 7" key="1">
    <citation type="submission" date="2015-01" db="EMBL/GenBank/DDBJ databases">
        <title>Desulfovibrio sp. JC271 draft genome sequence.</title>
        <authorList>
            <person name="Shivani Y."/>
            <person name="Subhash Y."/>
            <person name="Sasikala C."/>
            <person name="Ramana C.V."/>
        </authorList>
    </citation>
    <scope>NUCLEOTIDE SEQUENCE [LARGE SCALE GENOMIC DNA]</scope>
    <source>
        <strain evidence="6 7">JC271</strain>
    </source>
</reference>
<dbReference type="GO" id="GO:0016042">
    <property type="term" value="P:lipid catabolic process"/>
    <property type="evidence" value="ECO:0007669"/>
    <property type="project" value="UniProtKB-UniRule"/>
</dbReference>
<evidence type="ECO:0000313" key="6">
    <source>
        <dbReference type="EMBL" id="OBQ56838.1"/>
    </source>
</evidence>
<dbReference type="InterPro" id="IPR045943">
    <property type="entry name" value="DUF6363"/>
</dbReference>
<evidence type="ECO:0000256" key="1">
    <source>
        <dbReference type="ARBA" id="ARBA00022801"/>
    </source>
</evidence>
<dbReference type="AlphaFoldDB" id="A0A1B7XMU2"/>
<proteinExistence type="predicted"/>
<dbReference type="STRING" id="1560234.SP90_01885"/>
<dbReference type="InterPro" id="IPR002641">
    <property type="entry name" value="PNPLA_dom"/>
</dbReference>
<feature type="short sequence motif" description="DGA/G" evidence="4">
    <location>
        <begin position="165"/>
        <end position="167"/>
    </location>
</feature>
<dbReference type="Gene3D" id="3.40.1090.10">
    <property type="entry name" value="Cytosolic phospholipase A2 catalytic domain"/>
    <property type="match status" value="2"/>
</dbReference>
<organism evidence="6 7">
    <name type="scientific">Halodesulfovibrio spirochaetisodalis</name>
    <dbReference type="NCBI Taxonomy" id="1560234"/>
    <lineage>
        <taxon>Bacteria</taxon>
        <taxon>Pseudomonadati</taxon>
        <taxon>Thermodesulfobacteriota</taxon>
        <taxon>Desulfovibrionia</taxon>
        <taxon>Desulfovibrionales</taxon>
        <taxon>Desulfovibrionaceae</taxon>
        <taxon>Halodesulfovibrio</taxon>
    </lineage>
</organism>
<sequence length="287" mass="32563">MQYDANIGLVLEGGGLRGIFSSGVLRHFDDLRIPFTSVYGVSMGACNGANYVSKQPERNRITSTRFVNDSRYLSFLRLLKGGDLFGMDFIFREIPLNLVPIDYETLRDNPVKFWIGVTDCVSGKPVLFEKDMLSTREELLTVMRASASLPLIAEPVEFNGAIYMDGGIANPIPVQQCLAQGEKPVLVLTQPAGYRKRASKSVKVCKWRYPRYSGLIHVIERRHEEYNDLLAAIEAKEKRGDIFVLRPENTFDVGRVCRDQRKLYALYDSGYMLARERSEELLEFLSV</sequence>
<feature type="short sequence motif" description="GXGXXG" evidence="4">
    <location>
        <begin position="13"/>
        <end position="18"/>
    </location>
</feature>
<feature type="domain" description="PNPLA" evidence="5">
    <location>
        <begin position="9"/>
        <end position="178"/>
    </location>
</feature>
<dbReference type="PANTHER" id="PTHR14226">
    <property type="entry name" value="NEUROPATHY TARGET ESTERASE/SWISS CHEESE D.MELANOGASTER"/>
    <property type="match status" value="1"/>
</dbReference>
<dbReference type="CDD" id="cd07208">
    <property type="entry name" value="Pat_hypo_Ecoli_yjju_like"/>
    <property type="match status" value="1"/>
</dbReference>
<feature type="active site" description="Nucleophile" evidence="4">
    <location>
        <position position="42"/>
    </location>
</feature>
<evidence type="ECO:0000313" key="7">
    <source>
        <dbReference type="Proteomes" id="UP000091979"/>
    </source>
</evidence>
<dbReference type="InterPro" id="IPR050301">
    <property type="entry name" value="NTE"/>
</dbReference>
<feature type="active site" description="Proton acceptor" evidence="4">
    <location>
        <position position="165"/>
    </location>
</feature>
<dbReference type="GO" id="GO:0016787">
    <property type="term" value="F:hydrolase activity"/>
    <property type="evidence" value="ECO:0007669"/>
    <property type="project" value="UniProtKB-UniRule"/>
</dbReference>
<evidence type="ECO:0000256" key="2">
    <source>
        <dbReference type="ARBA" id="ARBA00022963"/>
    </source>
</evidence>
<feature type="short sequence motif" description="GXSXG" evidence="4">
    <location>
        <begin position="40"/>
        <end position="44"/>
    </location>
</feature>
<dbReference type="InterPro" id="IPR037483">
    <property type="entry name" value="YjjU-like"/>
</dbReference>
<dbReference type="InterPro" id="IPR016035">
    <property type="entry name" value="Acyl_Trfase/lysoPLipase"/>
</dbReference>
<comment type="caution">
    <text evidence="6">The sequence shown here is derived from an EMBL/GenBank/DDBJ whole genome shotgun (WGS) entry which is preliminary data.</text>
</comment>
<dbReference type="Pfam" id="PF19890">
    <property type="entry name" value="DUF6363"/>
    <property type="match status" value="1"/>
</dbReference>
<keyword evidence="1 4" id="KW-0378">Hydrolase</keyword>
<name>A0A1B7XMU2_9BACT</name>
<dbReference type="SUPFAM" id="SSF52151">
    <property type="entry name" value="FabD/lysophospholipase-like"/>
    <property type="match status" value="1"/>
</dbReference>
<accession>A0A1B7XMU2</accession>
<dbReference type="EMBL" id="JXMS01000002">
    <property type="protein sequence ID" value="OBQ56838.1"/>
    <property type="molecule type" value="Genomic_DNA"/>
</dbReference>
<dbReference type="PANTHER" id="PTHR14226:SF25">
    <property type="entry name" value="PHOSPHOESTERASE"/>
    <property type="match status" value="1"/>
</dbReference>
<protein>
    <recommendedName>
        <fullName evidence="5">PNPLA domain-containing protein</fullName>
    </recommendedName>
</protein>
<dbReference type="Proteomes" id="UP000091979">
    <property type="component" value="Unassembled WGS sequence"/>
</dbReference>
<dbReference type="Pfam" id="PF01734">
    <property type="entry name" value="Patatin"/>
    <property type="match status" value="1"/>
</dbReference>
<evidence type="ECO:0000256" key="4">
    <source>
        <dbReference type="PROSITE-ProRule" id="PRU01161"/>
    </source>
</evidence>
<dbReference type="PROSITE" id="PS51635">
    <property type="entry name" value="PNPLA"/>
    <property type="match status" value="1"/>
</dbReference>
<dbReference type="PATRIC" id="fig|1560234.3.peg.1253"/>
<keyword evidence="3 4" id="KW-0443">Lipid metabolism</keyword>